<accession>A0A410G459</accession>
<dbReference type="OrthoDB" id="743079at2"/>
<dbReference type="GO" id="GO:0016209">
    <property type="term" value="F:antioxidant activity"/>
    <property type="evidence" value="ECO:0007669"/>
    <property type="project" value="InterPro"/>
</dbReference>
<dbReference type="GO" id="GO:0030313">
    <property type="term" value="C:cell envelope"/>
    <property type="evidence" value="ECO:0007669"/>
    <property type="project" value="UniProtKB-SubCell"/>
</dbReference>
<dbReference type="InterPro" id="IPR000866">
    <property type="entry name" value="AhpC/TSA"/>
</dbReference>
<keyword evidence="5" id="KW-0175">Coiled coil</keyword>
<keyword evidence="4" id="KW-0676">Redox-active center</keyword>
<dbReference type="PANTHER" id="PTHR42852">
    <property type="entry name" value="THIOL:DISULFIDE INTERCHANGE PROTEIN DSBE"/>
    <property type="match status" value="1"/>
</dbReference>
<gene>
    <name evidence="7" type="ORF">EI546_10065</name>
</gene>
<dbReference type="InterPro" id="IPR036249">
    <property type="entry name" value="Thioredoxin-like_sf"/>
</dbReference>
<comment type="subcellular location">
    <subcellularLocation>
        <location evidence="1">Cell envelope</location>
    </subcellularLocation>
</comment>
<dbReference type="Proteomes" id="UP000285517">
    <property type="component" value="Chromosome"/>
</dbReference>
<organism evidence="7 8">
    <name type="scientific">Aequorivita ciconiae</name>
    <dbReference type="NCBI Taxonomy" id="2494375"/>
    <lineage>
        <taxon>Bacteria</taxon>
        <taxon>Pseudomonadati</taxon>
        <taxon>Bacteroidota</taxon>
        <taxon>Flavobacteriia</taxon>
        <taxon>Flavobacteriales</taxon>
        <taxon>Flavobacteriaceae</taxon>
        <taxon>Aequorivita</taxon>
    </lineage>
</organism>
<evidence type="ECO:0000256" key="3">
    <source>
        <dbReference type="ARBA" id="ARBA00023157"/>
    </source>
</evidence>
<dbReference type="AlphaFoldDB" id="A0A410G459"/>
<evidence type="ECO:0000256" key="4">
    <source>
        <dbReference type="ARBA" id="ARBA00023284"/>
    </source>
</evidence>
<feature type="coiled-coil region" evidence="5">
    <location>
        <begin position="156"/>
        <end position="191"/>
    </location>
</feature>
<dbReference type="SUPFAM" id="SSF52833">
    <property type="entry name" value="Thioredoxin-like"/>
    <property type="match status" value="1"/>
</dbReference>
<dbReference type="PANTHER" id="PTHR42852:SF6">
    <property type="entry name" value="THIOL:DISULFIDE INTERCHANGE PROTEIN DSBE"/>
    <property type="match status" value="1"/>
</dbReference>
<dbReference type="InterPro" id="IPR050553">
    <property type="entry name" value="Thioredoxin_ResA/DsbE_sf"/>
</dbReference>
<protein>
    <submittedName>
        <fullName evidence="7">TlpA family protein disulfide reductase</fullName>
    </submittedName>
</protein>
<evidence type="ECO:0000259" key="6">
    <source>
        <dbReference type="PROSITE" id="PS51352"/>
    </source>
</evidence>
<reference evidence="7 8" key="1">
    <citation type="submission" date="2019-01" db="EMBL/GenBank/DDBJ databases">
        <title>Complete genome sequencing of Aequorivita sp. H23M31.</title>
        <authorList>
            <person name="Bae J.-W."/>
        </authorList>
    </citation>
    <scope>NUCLEOTIDE SEQUENCE [LARGE SCALE GENOMIC DNA]</scope>
    <source>
        <strain evidence="7 8">H23M31</strain>
    </source>
</reference>
<dbReference type="PROSITE" id="PS51257">
    <property type="entry name" value="PROKAR_LIPOPROTEIN"/>
    <property type="match status" value="1"/>
</dbReference>
<dbReference type="GO" id="GO:0016491">
    <property type="term" value="F:oxidoreductase activity"/>
    <property type="evidence" value="ECO:0007669"/>
    <property type="project" value="InterPro"/>
</dbReference>
<evidence type="ECO:0000256" key="2">
    <source>
        <dbReference type="ARBA" id="ARBA00022748"/>
    </source>
</evidence>
<dbReference type="RefSeq" id="WP_128250420.1">
    <property type="nucleotide sequence ID" value="NZ_CP034951.1"/>
</dbReference>
<sequence>MKNIILIAIICLFAACKQEQPPKDYAVIHGKITNPTENTPLRLYDPVTSESILIEVAEDGTYSDTLRLKEPAYFNAVYNNVFSFYLANDMDVELNFDGNKISETITYSGKGAAENEFLKYKSKRTGELMGEDYKEYLGLDQDAFDSRTSAYSKDLLDKLEDKNSDYTQAFIASEKENLDQFKKDIQAQHEEQLKINKVLSPGLPSPEFTDYVNYKGGTSSLSDFKGKYVYIDVWATWCIPCIYEMPYLIDIEKEYEGKNIEFIGLSIDRKKDEDKWRKMIVDKGLLGTQLLADNEIDSEFVRDYFIQGIPRFILLDPEGNIVSYDAPRPSEPRLKELFTSLNI</sequence>
<dbReference type="PROSITE" id="PS51352">
    <property type="entry name" value="THIOREDOXIN_2"/>
    <property type="match status" value="1"/>
</dbReference>
<dbReference type="EMBL" id="CP034951">
    <property type="protein sequence ID" value="QAA82046.1"/>
    <property type="molecule type" value="Genomic_DNA"/>
</dbReference>
<keyword evidence="2" id="KW-0201">Cytochrome c-type biogenesis</keyword>
<dbReference type="GO" id="GO:0017004">
    <property type="term" value="P:cytochrome complex assembly"/>
    <property type="evidence" value="ECO:0007669"/>
    <property type="project" value="UniProtKB-KW"/>
</dbReference>
<name>A0A410G459_9FLAO</name>
<evidence type="ECO:0000313" key="8">
    <source>
        <dbReference type="Proteomes" id="UP000285517"/>
    </source>
</evidence>
<proteinExistence type="predicted"/>
<dbReference type="CDD" id="cd02966">
    <property type="entry name" value="TlpA_like_family"/>
    <property type="match status" value="1"/>
</dbReference>
<keyword evidence="8" id="KW-1185">Reference proteome</keyword>
<keyword evidence="3" id="KW-1015">Disulfide bond</keyword>
<dbReference type="Pfam" id="PF00578">
    <property type="entry name" value="AhpC-TSA"/>
    <property type="match status" value="1"/>
</dbReference>
<evidence type="ECO:0000256" key="1">
    <source>
        <dbReference type="ARBA" id="ARBA00004196"/>
    </source>
</evidence>
<dbReference type="Gene3D" id="3.40.30.10">
    <property type="entry name" value="Glutaredoxin"/>
    <property type="match status" value="1"/>
</dbReference>
<dbReference type="KEGG" id="aev:EI546_10065"/>
<feature type="domain" description="Thioredoxin" evidence="6">
    <location>
        <begin position="199"/>
        <end position="343"/>
    </location>
</feature>
<evidence type="ECO:0000313" key="7">
    <source>
        <dbReference type="EMBL" id="QAA82046.1"/>
    </source>
</evidence>
<evidence type="ECO:0000256" key="5">
    <source>
        <dbReference type="SAM" id="Coils"/>
    </source>
</evidence>
<dbReference type="InterPro" id="IPR013766">
    <property type="entry name" value="Thioredoxin_domain"/>
</dbReference>